<dbReference type="PANTHER" id="PTHR36541">
    <property type="entry name" value="SUPEROXIDE REDUCTASE-RELATED"/>
    <property type="match status" value="1"/>
</dbReference>
<dbReference type="OrthoDB" id="9814936at2"/>
<dbReference type="Proteomes" id="UP000036503">
    <property type="component" value="Unassembled WGS sequence"/>
</dbReference>
<dbReference type="Gene3D" id="2.60.40.730">
    <property type="entry name" value="SOR catalytic domain"/>
    <property type="match status" value="1"/>
</dbReference>
<evidence type="ECO:0000256" key="2">
    <source>
        <dbReference type="ARBA" id="ARBA00022448"/>
    </source>
</evidence>
<dbReference type="STRING" id="39029.BSR42_07850"/>
<protein>
    <submittedName>
        <fullName evidence="7">Desulfoferrodoxin</fullName>
    </submittedName>
</protein>
<dbReference type="InParanoid" id="A0A0J6WW76"/>
<evidence type="ECO:0000313" key="7">
    <source>
        <dbReference type="EMBL" id="KMO86468.1"/>
    </source>
</evidence>
<organism evidence="7 8">
    <name type="scientific">Megasphaera cerevisiae DSM 20462</name>
    <dbReference type="NCBI Taxonomy" id="1122219"/>
    <lineage>
        <taxon>Bacteria</taxon>
        <taxon>Bacillati</taxon>
        <taxon>Bacillota</taxon>
        <taxon>Negativicutes</taxon>
        <taxon>Veillonellales</taxon>
        <taxon>Veillonellaceae</taxon>
        <taxon>Megasphaera</taxon>
    </lineage>
</organism>
<dbReference type="GO" id="GO:0016491">
    <property type="term" value="F:oxidoreductase activity"/>
    <property type="evidence" value="ECO:0007669"/>
    <property type="project" value="InterPro"/>
</dbReference>
<feature type="domain" description="Desulfoferrodoxin ferrous iron-binding" evidence="6">
    <location>
        <begin position="44"/>
        <end position="124"/>
    </location>
</feature>
<sequence>MKNVEFYHNKADSVVVAVLSGGNAQNKLAYNGEVLDHLYAGAVDAAVEKHVPVLQKIDNILEVTVGSVFHPMEENHYIVWIALVTDNNIEIKYLKPGQPPKAVFEAGDHGVVYAYCNLHGLWKEEFSLGDVGEFQEVVCSPEFGCILQDT</sequence>
<dbReference type="NCBIfam" id="TIGR00332">
    <property type="entry name" value="neela_ferrous"/>
    <property type="match status" value="1"/>
</dbReference>
<evidence type="ECO:0000256" key="4">
    <source>
        <dbReference type="ARBA" id="ARBA00022982"/>
    </source>
</evidence>
<name>A0A0J6WW76_9FIRM</name>
<dbReference type="EMBL" id="LEKT01000022">
    <property type="protein sequence ID" value="KMO86468.1"/>
    <property type="molecule type" value="Genomic_DNA"/>
</dbReference>
<evidence type="ECO:0000256" key="5">
    <source>
        <dbReference type="ARBA" id="ARBA00023004"/>
    </source>
</evidence>
<accession>A0A0J6WW76</accession>
<reference evidence="7 8" key="1">
    <citation type="submission" date="2015-06" db="EMBL/GenBank/DDBJ databases">
        <title>Draft genome sequence of beer spoilage bacterium Megasphaera cerevisiae type strain 20462.</title>
        <authorList>
            <person name="Kutumbaka K."/>
            <person name="Pasmowitz J."/>
            <person name="Mategko J."/>
            <person name="Reyes D."/>
            <person name="Friedrich A."/>
            <person name="Han S."/>
            <person name="Martens-Habbena W."/>
            <person name="Neal-McKinney J."/>
            <person name="Janagama H.K."/>
            <person name="Nadala C."/>
            <person name="Samadpour M."/>
        </authorList>
    </citation>
    <scope>NUCLEOTIDE SEQUENCE [LARGE SCALE GENOMIC DNA]</scope>
    <source>
        <strain evidence="7 8">DSM 20462</strain>
    </source>
</reference>
<keyword evidence="4" id="KW-0249">Electron transport</keyword>
<keyword evidence="2" id="KW-0813">Transport</keyword>
<dbReference type="InterPro" id="IPR036073">
    <property type="entry name" value="Desulfoferrodoxin_Fe-bd_dom_sf"/>
</dbReference>
<dbReference type="SUPFAM" id="SSF49367">
    <property type="entry name" value="Superoxide reductase-like"/>
    <property type="match status" value="1"/>
</dbReference>
<evidence type="ECO:0000259" key="6">
    <source>
        <dbReference type="Pfam" id="PF01880"/>
    </source>
</evidence>
<dbReference type="AlphaFoldDB" id="A0A0J6WW76"/>
<dbReference type="GO" id="GO:0005506">
    <property type="term" value="F:iron ion binding"/>
    <property type="evidence" value="ECO:0007669"/>
    <property type="project" value="InterPro"/>
</dbReference>
<dbReference type="RefSeq" id="WP_048514298.1">
    <property type="nucleotide sequence ID" value="NZ_FUXD01000023.1"/>
</dbReference>
<evidence type="ECO:0000313" key="8">
    <source>
        <dbReference type="Proteomes" id="UP000036503"/>
    </source>
</evidence>
<gene>
    <name evidence="7" type="ORF">AB840_07925</name>
</gene>
<evidence type="ECO:0000256" key="3">
    <source>
        <dbReference type="ARBA" id="ARBA00022723"/>
    </source>
</evidence>
<comment type="similarity">
    <text evidence="1">Belongs to the desulfoferrodoxin family.</text>
</comment>
<comment type="caution">
    <text evidence="7">The sequence shown here is derived from an EMBL/GenBank/DDBJ whole genome shotgun (WGS) entry which is preliminary data.</text>
</comment>
<evidence type="ECO:0000256" key="1">
    <source>
        <dbReference type="ARBA" id="ARBA00005941"/>
    </source>
</evidence>
<keyword evidence="5" id="KW-0408">Iron</keyword>
<keyword evidence="8" id="KW-1185">Reference proteome</keyword>
<proteinExistence type="inferred from homology"/>
<dbReference type="InterPro" id="IPR002742">
    <property type="entry name" value="Desulfoferrodoxin_Fe-bd_dom"/>
</dbReference>
<dbReference type="InterPro" id="IPR051233">
    <property type="entry name" value="Desulfoferrodoxin_SOR"/>
</dbReference>
<dbReference type="PATRIC" id="fig|1122219.3.peg.1267"/>
<keyword evidence="3" id="KW-0479">Metal-binding</keyword>
<dbReference type="PANTHER" id="PTHR36541:SF1">
    <property type="entry name" value="SUPEROXIDE REDUCTASE-RELATED"/>
    <property type="match status" value="1"/>
</dbReference>
<dbReference type="Pfam" id="PF01880">
    <property type="entry name" value="Desulfoferrodox"/>
    <property type="match status" value="1"/>
</dbReference>